<organism evidence="1 2">
    <name type="scientific">Deinococcus deserti (strain DSM 17065 / CIP 109153 / LMG 22923 / VCD115)</name>
    <dbReference type="NCBI Taxonomy" id="546414"/>
    <lineage>
        <taxon>Bacteria</taxon>
        <taxon>Thermotogati</taxon>
        <taxon>Deinococcota</taxon>
        <taxon>Deinococci</taxon>
        <taxon>Deinococcales</taxon>
        <taxon>Deinococcaceae</taxon>
        <taxon>Deinococcus</taxon>
    </lineage>
</organism>
<evidence type="ECO:0000313" key="2">
    <source>
        <dbReference type="Proteomes" id="UP000002208"/>
    </source>
</evidence>
<accession>C1D2A8</accession>
<dbReference type="Proteomes" id="UP000002208">
    <property type="component" value="Plasmid 1"/>
</dbReference>
<protein>
    <recommendedName>
        <fullName evidence="3">Kinase</fullName>
    </recommendedName>
</protein>
<geneLocation type="plasmid" evidence="2">
    <name>pDeide1</name>
</geneLocation>
<dbReference type="EMBL" id="CP001115">
    <property type="protein sequence ID" value="ACO47547.1"/>
    <property type="molecule type" value="Genomic_DNA"/>
</dbReference>
<reference evidence="1 2" key="1">
    <citation type="journal article" date="2009" name="PLoS Genet.">
        <title>Alliance of proteomics and genomics to unravel the specificities of Sahara bacterium Deinococcus deserti.</title>
        <authorList>
            <person name="de Groot A."/>
            <person name="Dulermo R."/>
            <person name="Ortet P."/>
            <person name="Blanchard L."/>
            <person name="Guerin P."/>
            <person name="Fernandez B."/>
            <person name="Vacherie B."/>
            <person name="Dossat C."/>
            <person name="Jolivet E."/>
            <person name="Siguier P."/>
            <person name="Chandler M."/>
            <person name="Barakat M."/>
            <person name="Dedieu A."/>
            <person name="Barbe V."/>
            <person name="Heulin T."/>
            <person name="Sommer S."/>
            <person name="Achouak W."/>
            <person name="Armengaud J."/>
        </authorList>
    </citation>
    <scope>NUCLEOTIDE SEQUENCE [LARGE SCALE GENOMIC DNA]</scope>
    <source>
        <strain evidence="2">DSM 17065 / CIP 109153 / LMG 22923 / VCD115</strain>
        <plasmid evidence="2">pDeide1</plasmid>
    </source>
</reference>
<dbReference type="AlphaFoldDB" id="C1D2A8"/>
<evidence type="ECO:0000313" key="1">
    <source>
        <dbReference type="EMBL" id="ACO47547.1"/>
    </source>
</evidence>
<keyword evidence="2" id="KW-1185">Reference proteome</keyword>
<gene>
    <name evidence="1" type="ordered locus">Deide_1p01141</name>
</gene>
<dbReference type="Gene3D" id="3.40.50.300">
    <property type="entry name" value="P-loop containing nucleotide triphosphate hydrolases"/>
    <property type="match status" value="1"/>
</dbReference>
<dbReference type="SUPFAM" id="SSF52540">
    <property type="entry name" value="P-loop containing nucleoside triphosphate hydrolases"/>
    <property type="match status" value="1"/>
</dbReference>
<dbReference type="OrthoDB" id="2639622at2"/>
<dbReference type="KEGG" id="ddr:Deide_1p01141"/>
<proteinExistence type="predicted"/>
<dbReference type="HOGENOM" id="CLU_1265216_0_0_0"/>
<name>C1D2A8_DEIDV</name>
<dbReference type="Pfam" id="PF13671">
    <property type="entry name" value="AAA_33"/>
    <property type="match status" value="1"/>
</dbReference>
<keyword evidence="1" id="KW-0614">Plasmid</keyword>
<evidence type="ECO:0008006" key="3">
    <source>
        <dbReference type="Google" id="ProtNLM"/>
    </source>
</evidence>
<sequence>MRMPTLHLIVGLPCAGKTTYSKQLERDQPALRLTLDDWHIRLFGHDFTLDFVHPEHDARHQVIEKMMWDVAARALQLGNDVILDFGFWAKSERDDYRTRAAALGADSVVHYLHAPEAVLLSRLADRNARQPQGTFQIPPQNCWSGCTCSKLRRKTNPRTSLLLNFAEMLTCRRMLNFHRAPPASPSSQRLRPSGLMPTPARWWTGDHLACRELHPQAG</sequence>
<dbReference type="InterPro" id="IPR027417">
    <property type="entry name" value="P-loop_NTPase"/>
</dbReference>